<dbReference type="EMBL" id="WAAR01000221">
    <property type="protein sequence ID" value="KAB1102872.1"/>
    <property type="molecule type" value="Genomic_DNA"/>
</dbReference>
<keyword evidence="2" id="KW-1133">Transmembrane helix</keyword>
<proteinExistence type="predicted"/>
<feature type="compositionally biased region" description="Low complexity" evidence="1">
    <location>
        <begin position="165"/>
        <end position="186"/>
    </location>
</feature>
<accession>A0ABQ6U7S4</accession>
<feature type="region of interest" description="Disordered" evidence="1">
    <location>
        <begin position="165"/>
        <end position="192"/>
    </location>
</feature>
<reference evidence="4 5" key="1">
    <citation type="submission" date="2019-09" db="EMBL/GenBank/DDBJ databases">
        <title>High taxonomic diversity of Micromonospora strains isolated from Medicago sativa nodules in different geographical locations.</title>
        <authorList>
            <person name="Martinez-Hidalgo P."/>
            <person name="Flores-Felix J.D."/>
            <person name="Velazquez E."/>
            <person name="Brau L."/>
            <person name="Trujillo M.E."/>
            <person name="Martinez-Molina E."/>
        </authorList>
    </citation>
    <scope>NUCLEOTIDE SEQUENCE [LARGE SCALE GENOMIC DNA]</scope>
    <source>
        <strain evidence="4 5">ALFB5</strain>
    </source>
</reference>
<protein>
    <submittedName>
        <fullName evidence="4">PH domain-containing protein</fullName>
    </submittedName>
</protein>
<sequence length="192" mass="20002">MNMSTPATAGHDDPAAGDVTVRPRRIRQISLGAAAVILAINVYAGLTLSGTTSNGGKLFPADRWAVIGVGVLFTGLTLLPWRLRVQADVERVRVRNLLGDVTVPWQVVERVRFDRKAVWASLDLVNGDVVPLLSVQVIDHADAVAAVRRLRTLLAAARAMDADGAGSVAPPAEGGPAVEGAAPAAGDRSTSS</sequence>
<comment type="caution">
    <text evidence="4">The sequence shown here is derived from an EMBL/GenBank/DDBJ whole genome shotgun (WGS) entry which is preliminary data.</text>
</comment>
<name>A0ABQ6U7S4_9ACTN</name>
<feature type="transmembrane region" description="Helical" evidence="2">
    <location>
        <begin position="64"/>
        <end position="83"/>
    </location>
</feature>
<feature type="transmembrane region" description="Helical" evidence="2">
    <location>
        <begin position="31"/>
        <end position="52"/>
    </location>
</feature>
<keyword evidence="2" id="KW-0472">Membrane</keyword>
<organism evidence="4 5">
    <name type="scientific">Micromonospora aurantiaca</name>
    <name type="common">nom. illeg.</name>
    <dbReference type="NCBI Taxonomy" id="47850"/>
    <lineage>
        <taxon>Bacteria</taxon>
        <taxon>Bacillati</taxon>
        <taxon>Actinomycetota</taxon>
        <taxon>Actinomycetes</taxon>
        <taxon>Micromonosporales</taxon>
        <taxon>Micromonosporaceae</taxon>
        <taxon>Micromonospora</taxon>
    </lineage>
</organism>
<evidence type="ECO:0000256" key="2">
    <source>
        <dbReference type="SAM" id="Phobius"/>
    </source>
</evidence>
<keyword evidence="5" id="KW-1185">Reference proteome</keyword>
<evidence type="ECO:0000313" key="5">
    <source>
        <dbReference type="Proteomes" id="UP000471364"/>
    </source>
</evidence>
<evidence type="ECO:0000256" key="1">
    <source>
        <dbReference type="SAM" id="MobiDB-lite"/>
    </source>
</evidence>
<evidence type="ECO:0000259" key="3">
    <source>
        <dbReference type="Pfam" id="PF10756"/>
    </source>
</evidence>
<feature type="domain" description="Low molecular weight protein antigen 6 PH" evidence="3">
    <location>
        <begin position="82"/>
        <end position="151"/>
    </location>
</feature>
<keyword evidence="2" id="KW-0812">Transmembrane</keyword>
<dbReference type="Pfam" id="PF10756">
    <property type="entry name" value="bPH_6"/>
    <property type="match status" value="1"/>
</dbReference>
<dbReference type="InterPro" id="IPR019692">
    <property type="entry name" value="CFP-6_PH"/>
</dbReference>
<gene>
    <name evidence="4" type="ORF">F6X54_30370</name>
</gene>
<dbReference type="Proteomes" id="UP000471364">
    <property type="component" value="Unassembled WGS sequence"/>
</dbReference>
<evidence type="ECO:0000313" key="4">
    <source>
        <dbReference type="EMBL" id="KAB1102872.1"/>
    </source>
</evidence>